<protein>
    <recommendedName>
        <fullName evidence="4">Nicotinate-nucleotide--dimethylbenzimidazole phosphoribosyltransferase</fullName>
        <ecNumber evidence="3">2.4.2.21</ecNumber>
    </recommendedName>
    <alternativeName>
        <fullName evidence="8">N(1)-alpha-phosphoribosyltransferase</fullName>
    </alternativeName>
</protein>
<dbReference type="Gene3D" id="1.10.1610.10">
    <property type="match status" value="1"/>
</dbReference>
<evidence type="ECO:0000313" key="10">
    <source>
        <dbReference type="EMBL" id="VAW33945.1"/>
    </source>
</evidence>
<dbReference type="EC" id="2.4.2.21" evidence="3"/>
<dbReference type="SUPFAM" id="SSF52733">
    <property type="entry name" value="Nicotinate mononucleotide:5,6-dimethylbenzimidazole phosphoribosyltransferase (CobT)"/>
    <property type="match status" value="1"/>
</dbReference>
<dbReference type="InterPro" id="IPR017846">
    <property type="entry name" value="Nict_dMeBzImd_PRibTrfase_bact"/>
</dbReference>
<dbReference type="AlphaFoldDB" id="A0A3B0US92"/>
<dbReference type="EMBL" id="UOEY01000001">
    <property type="protein sequence ID" value="VAW33945.1"/>
    <property type="molecule type" value="Genomic_DNA"/>
</dbReference>
<gene>
    <name evidence="10" type="ORF">MNBD_DELTA04-1391</name>
</gene>
<dbReference type="PANTHER" id="PTHR43463:SF1">
    <property type="entry name" value="NICOTINATE-NUCLEOTIDE--DIMETHYLBENZIMIDAZOLE PHOSPHORIBOSYLTRANSFERASE"/>
    <property type="match status" value="1"/>
</dbReference>
<comment type="pathway">
    <text evidence="1">Nucleoside biosynthesis; alpha-ribazole biosynthesis; alpha-ribazole from 5,6-dimethylbenzimidazole: step 1/2.</text>
</comment>
<dbReference type="CDD" id="cd02439">
    <property type="entry name" value="DMB-PRT_CobT"/>
    <property type="match status" value="1"/>
</dbReference>
<dbReference type="PANTHER" id="PTHR43463">
    <property type="entry name" value="NICOTINATE-NUCLEOTIDE--DIMETHYLBENZIMIDAZOLE PHOSPHORIBOSYLTRANSFERASE"/>
    <property type="match status" value="1"/>
</dbReference>
<evidence type="ECO:0000256" key="8">
    <source>
        <dbReference type="ARBA" id="ARBA00030686"/>
    </source>
</evidence>
<accession>A0A3B0US92</accession>
<dbReference type="UniPathway" id="UPA00061">
    <property type="reaction ID" value="UER00516"/>
</dbReference>
<evidence type="ECO:0000256" key="5">
    <source>
        <dbReference type="ARBA" id="ARBA00022573"/>
    </source>
</evidence>
<dbReference type="Gene3D" id="3.40.50.10210">
    <property type="match status" value="1"/>
</dbReference>
<evidence type="ECO:0000256" key="7">
    <source>
        <dbReference type="ARBA" id="ARBA00022679"/>
    </source>
</evidence>
<evidence type="ECO:0000256" key="3">
    <source>
        <dbReference type="ARBA" id="ARBA00011991"/>
    </source>
</evidence>
<evidence type="ECO:0000256" key="9">
    <source>
        <dbReference type="ARBA" id="ARBA00047340"/>
    </source>
</evidence>
<evidence type="ECO:0000256" key="1">
    <source>
        <dbReference type="ARBA" id="ARBA00005049"/>
    </source>
</evidence>
<dbReference type="NCBIfam" id="TIGR03160">
    <property type="entry name" value="cobT_DBIPRT"/>
    <property type="match status" value="1"/>
</dbReference>
<organism evidence="10">
    <name type="scientific">hydrothermal vent metagenome</name>
    <dbReference type="NCBI Taxonomy" id="652676"/>
    <lineage>
        <taxon>unclassified sequences</taxon>
        <taxon>metagenomes</taxon>
        <taxon>ecological metagenomes</taxon>
    </lineage>
</organism>
<dbReference type="GO" id="GO:0008939">
    <property type="term" value="F:nicotinate-nucleotide-dimethylbenzimidazole phosphoribosyltransferase activity"/>
    <property type="evidence" value="ECO:0007669"/>
    <property type="project" value="UniProtKB-EC"/>
</dbReference>
<evidence type="ECO:0000256" key="4">
    <source>
        <dbReference type="ARBA" id="ARBA00015486"/>
    </source>
</evidence>
<keyword evidence="6 10" id="KW-0328">Glycosyltransferase</keyword>
<dbReference type="Pfam" id="PF02277">
    <property type="entry name" value="DBI_PRT"/>
    <property type="match status" value="1"/>
</dbReference>
<dbReference type="InterPro" id="IPR003200">
    <property type="entry name" value="Nict_dMeBzImd_PRibTrfase"/>
</dbReference>
<dbReference type="FunFam" id="3.40.50.10210:FF:000001">
    <property type="entry name" value="Nicotinate-nucleotide--dimethylbenzimidazole phosphoribosyltransferase"/>
    <property type="match status" value="1"/>
</dbReference>
<comment type="similarity">
    <text evidence="2">Belongs to the CobT family.</text>
</comment>
<name>A0A3B0US92_9ZZZZ</name>
<dbReference type="GO" id="GO:0009236">
    <property type="term" value="P:cobalamin biosynthetic process"/>
    <property type="evidence" value="ECO:0007669"/>
    <property type="project" value="UniProtKB-KW"/>
</dbReference>
<proteinExistence type="inferred from homology"/>
<comment type="catalytic activity">
    <reaction evidence="9">
        <text>5,6-dimethylbenzimidazole + nicotinate beta-D-ribonucleotide = alpha-ribazole 5'-phosphate + nicotinate + H(+)</text>
        <dbReference type="Rhea" id="RHEA:11196"/>
        <dbReference type="ChEBI" id="CHEBI:15378"/>
        <dbReference type="ChEBI" id="CHEBI:15890"/>
        <dbReference type="ChEBI" id="CHEBI:32544"/>
        <dbReference type="ChEBI" id="CHEBI:57502"/>
        <dbReference type="ChEBI" id="CHEBI:57918"/>
        <dbReference type="EC" id="2.4.2.21"/>
    </reaction>
</comment>
<sequence>MQCSDKKSNDAVNYLEAVFRRIYPQDSSFRDKAVRRLEQLTMPHWALGDLMDLAVDLAGMTRSLKPPVARKKIVVMTGDHGVTAEGVSAYPSEVTVQMVHNFIAGGAGINALARQAGAEVVVVDMGTAVDLSELAKAGKIIGKRIGSGTGNIAHGPAMTRTHAVMAVEAGIEVAEDLAAEVDVFGTGDMGIGNTTPSTAIAAVMTGQDVAVLTGRGTGLDDEQLQHKIKIVEKAIAINRPDPKNALDVLAKVGGFEIGGIAGLIIGAAAHRKPVVVDGLISTAGALIANSLEPFVRDYIICAHRSVEPAHRFMHERLGKKPLLDLNMRLGEGTGAALAMNVVEAAVAVLTEVATFADAGVTGSPAEV</sequence>
<evidence type="ECO:0000256" key="6">
    <source>
        <dbReference type="ARBA" id="ARBA00022676"/>
    </source>
</evidence>
<evidence type="ECO:0000256" key="2">
    <source>
        <dbReference type="ARBA" id="ARBA00007110"/>
    </source>
</evidence>
<dbReference type="InterPro" id="IPR036087">
    <property type="entry name" value="Nict_dMeBzImd_PRibTrfase_sf"/>
</dbReference>
<reference evidence="10" key="1">
    <citation type="submission" date="2018-06" db="EMBL/GenBank/DDBJ databases">
        <authorList>
            <person name="Zhirakovskaya E."/>
        </authorList>
    </citation>
    <scope>NUCLEOTIDE SEQUENCE</scope>
</reference>
<keyword evidence="7 10" id="KW-0808">Transferase</keyword>
<keyword evidence="5" id="KW-0169">Cobalamin biosynthesis</keyword>
<dbReference type="NCBIfam" id="NF000996">
    <property type="entry name" value="PRK00105.1"/>
    <property type="match status" value="1"/>
</dbReference>
<dbReference type="InterPro" id="IPR023195">
    <property type="entry name" value="Nict_dMeBzImd_PRibTrfase_N"/>
</dbReference>
<dbReference type="HAMAP" id="MF_00230">
    <property type="entry name" value="CobT"/>
    <property type="match status" value="1"/>
</dbReference>